<dbReference type="STRING" id="477184.KYC_08065"/>
<dbReference type="eggNOG" id="ENOG502Z9WN">
    <property type="taxonomic scope" value="Bacteria"/>
</dbReference>
<protein>
    <submittedName>
        <fullName evidence="2">Uncharacterized protein</fullName>
    </submittedName>
</protein>
<keyword evidence="1" id="KW-1133">Transmembrane helix</keyword>
<feature type="transmembrane region" description="Helical" evidence="1">
    <location>
        <begin position="135"/>
        <end position="155"/>
    </location>
</feature>
<dbReference type="PATRIC" id="fig|477184.5.peg.1597"/>
<feature type="transmembrane region" description="Helical" evidence="1">
    <location>
        <begin position="360"/>
        <end position="378"/>
    </location>
</feature>
<accession>H0F4C1</accession>
<feature type="transmembrane region" description="Helical" evidence="1">
    <location>
        <begin position="299"/>
        <end position="320"/>
    </location>
</feature>
<proteinExistence type="predicted"/>
<evidence type="ECO:0000313" key="3">
    <source>
        <dbReference type="Proteomes" id="UP000003113"/>
    </source>
</evidence>
<gene>
    <name evidence="2" type="ORF">KYC_08065</name>
</gene>
<comment type="caution">
    <text evidence="2">The sequence shown here is derived from an EMBL/GenBank/DDBJ whole genome shotgun (WGS) entry which is preliminary data.</text>
</comment>
<feature type="transmembrane region" description="Helical" evidence="1">
    <location>
        <begin position="204"/>
        <end position="221"/>
    </location>
</feature>
<keyword evidence="1" id="KW-0472">Membrane</keyword>
<dbReference type="OrthoDB" id="8625549at2"/>
<feature type="transmembrane region" description="Helical" evidence="1">
    <location>
        <begin position="233"/>
        <end position="253"/>
    </location>
</feature>
<name>H0F4C1_9BURK</name>
<reference evidence="2 3" key="1">
    <citation type="journal article" date="2012" name="J. Bacteriol.">
        <title>Genome sequence of the highly efficient arsenite-oxidizing bacterium Achromobacter arsenitoxydans SY8.</title>
        <authorList>
            <person name="Li X."/>
            <person name="Hu Y."/>
            <person name="Gong J."/>
            <person name="Lin Y."/>
            <person name="Johnstone L."/>
            <person name="Rensing C."/>
            <person name="Wang G."/>
        </authorList>
    </citation>
    <scope>NUCLEOTIDE SEQUENCE [LARGE SCALE GENOMIC DNA]</scope>
    <source>
        <strain evidence="2 3">SY8</strain>
    </source>
</reference>
<sequence>MLGAFCFLSALVVACAVVGGVRTYSPVPYWDMWNGYLDFYLKASQSDVSMWWAQHNEHRILWSRLLFWLDIRWFGGVSAFLIFVNYILVGIAGIVFSRLLAWSLPEPTMRPVRWAISLFLFGWLFLWSQSENFTWGFQSQFFLAQLFPLCALVALYRSAEEPGRLGLFLLACLLGAASLGSMANGVIVLPLMVLCGGMLRIGRARLLSLLVLAIGGGLLYFHNYSSPPGNGSLLATLLANPAGVSRSLLLYLGSPFFFLMRKSSHSVQIALGAGVVLVVASLMWGIAAIRRRPMPGLRLALLSYLLFIGGTALATAIGRLQFGPDQILSSRYSTPAVMAWAVFFVLLADSMRSRLTRRPIAWLLPLLALHVYVAVVQVRNVPGVSDTDYRRHLAALALELGARDDGRIATVFPYIDWVLDIAADASRAQASIFDRPPLRGVRAMMGAPADSGNAGACSAGIDYVYHLDGGDFHRIAGWVSDDHGSAVQGVWIIDQSGKRVGYALAFNQAASLGKGVDAGRRFDGYVTKEGAAVLGAIQVAGSACAAKLESPSPWFTVIPSQPPVSTDVVAGSAAILANDGWTGSDYQRTAIDGMQVVGSHHHGDDDSGTLKLKLKPGESVFYRSGPVMRSQFLQFGQGPRGWAMLPAAENWVRLEFQGAALPAEGFEVTFTDAGKGFGEWSAIAVRANK</sequence>
<evidence type="ECO:0000256" key="1">
    <source>
        <dbReference type="SAM" id="Phobius"/>
    </source>
</evidence>
<dbReference type="EMBL" id="AGUF01000034">
    <property type="protein sequence ID" value="EHK66870.1"/>
    <property type="molecule type" value="Genomic_DNA"/>
</dbReference>
<feature type="transmembrane region" description="Helical" evidence="1">
    <location>
        <begin position="265"/>
        <end position="287"/>
    </location>
</feature>
<dbReference type="RefSeq" id="WP_008160775.1">
    <property type="nucleotide sequence ID" value="NZ_AGUF01000034.1"/>
</dbReference>
<evidence type="ECO:0000313" key="2">
    <source>
        <dbReference type="EMBL" id="EHK66870.1"/>
    </source>
</evidence>
<feature type="transmembrane region" description="Helical" evidence="1">
    <location>
        <begin position="73"/>
        <end position="100"/>
    </location>
</feature>
<organism evidence="2 3">
    <name type="scientific">Achromobacter arsenitoxydans SY8</name>
    <dbReference type="NCBI Taxonomy" id="477184"/>
    <lineage>
        <taxon>Bacteria</taxon>
        <taxon>Pseudomonadati</taxon>
        <taxon>Pseudomonadota</taxon>
        <taxon>Betaproteobacteria</taxon>
        <taxon>Burkholderiales</taxon>
        <taxon>Alcaligenaceae</taxon>
        <taxon>Achromobacter</taxon>
    </lineage>
</organism>
<feature type="transmembrane region" description="Helical" evidence="1">
    <location>
        <begin position="167"/>
        <end position="192"/>
    </location>
</feature>
<dbReference type="Proteomes" id="UP000003113">
    <property type="component" value="Unassembled WGS sequence"/>
</dbReference>
<keyword evidence="1" id="KW-0812">Transmembrane</keyword>
<dbReference type="AlphaFoldDB" id="H0F4C1"/>
<feature type="transmembrane region" description="Helical" evidence="1">
    <location>
        <begin position="332"/>
        <end position="348"/>
    </location>
</feature>
<keyword evidence="3" id="KW-1185">Reference proteome</keyword>
<feature type="transmembrane region" description="Helical" evidence="1">
    <location>
        <begin position="112"/>
        <end position="129"/>
    </location>
</feature>